<dbReference type="RefSeq" id="WP_143253821.1">
    <property type="nucleotide sequence ID" value="NZ_MLCN01000087.1"/>
</dbReference>
<sequence>MMKVDFTVKEKDGFQTGLFFQIAPFDEATNPNFEKSIVIHEEAFSLIERFWFEDEHPYAHWGNTYLNLAKMKIIKERLQKFKEKILDSTFLPSQHIHLMFKGITKEVVENFESYKNEILKLLSIVIKFLEINIQDKADGISVYGV</sequence>
<gene>
    <name evidence="1" type="ORF">BKE30_15495</name>
</gene>
<protein>
    <submittedName>
        <fullName evidence="1">Uncharacterized protein</fullName>
    </submittedName>
</protein>
<keyword evidence="2" id="KW-1185">Reference proteome</keyword>
<accession>A0A1S8CRA7</accession>
<dbReference type="Proteomes" id="UP000192132">
    <property type="component" value="Unassembled WGS sequence"/>
</dbReference>
<proteinExistence type="predicted"/>
<reference evidence="1 2" key="1">
    <citation type="submission" date="2016-10" db="EMBL/GenBank/DDBJ databases">
        <title>Draft Genome sequence of Alkanindiges sp. strain H1.</title>
        <authorList>
            <person name="Subhash Y."/>
            <person name="Lee S."/>
        </authorList>
    </citation>
    <scope>NUCLEOTIDE SEQUENCE [LARGE SCALE GENOMIC DNA]</scope>
    <source>
        <strain evidence="1 2">H1</strain>
    </source>
</reference>
<evidence type="ECO:0000313" key="2">
    <source>
        <dbReference type="Proteomes" id="UP000192132"/>
    </source>
</evidence>
<name>A0A1S8CRA7_9GAMM</name>
<organism evidence="1 2">
    <name type="scientific">Alkanindiges hydrocarboniclasticus</name>
    <dbReference type="NCBI Taxonomy" id="1907941"/>
    <lineage>
        <taxon>Bacteria</taxon>
        <taxon>Pseudomonadati</taxon>
        <taxon>Pseudomonadota</taxon>
        <taxon>Gammaproteobacteria</taxon>
        <taxon>Moraxellales</taxon>
        <taxon>Moraxellaceae</taxon>
        <taxon>Alkanindiges</taxon>
    </lineage>
</organism>
<dbReference type="OrthoDB" id="6709964at2"/>
<comment type="caution">
    <text evidence="1">The sequence shown here is derived from an EMBL/GenBank/DDBJ whole genome shotgun (WGS) entry which is preliminary data.</text>
</comment>
<dbReference type="EMBL" id="MLCN01000087">
    <property type="protein sequence ID" value="ONG37018.1"/>
    <property type="molecule type" value="Genomic_DNA"/>
</dbReference>
<dbReference type="AlphaFoldDB" id="A0A1S8CRA7"/>
<evidence type="ECO:0000313" key="1">
    <source>
        <dbReference type="EMBL" id="ONG37018.1"/>
    </source>
</evidence>